<dbReference type="Proteomes" id="UP000218231">
    <property type="component" value="Unassembled WGS sequence"/>
</dbReference>
<dbReference type="GO" id="GO:0008239">
    <property type="term" value="F:dipeptidyl-peptidase activity"/>
    <property type="evidence" value="ECO:0007669"/>
    <property type="project" value="TreeGrafter"/>
</dbReference>
<protein>
    <recommendedName>
        <fullName evidence="7">Doublecortin domain-containing protein</fullName>
    </recommendedName>
</protein>
<evidence type="ECO:0000256" key="6">
    <source>
        <dbReference type="SAM" id="MobiDB-lite"/>
    </source>
</evidence>
<evidence type="ECO:0000256" key="1">
    <source>
        <dbReference type="ARBA" id="ARBA00011079"/>
    </source>
</evidence>
<reference evidence="8 9" key="1">
    <citation type="journal article" date="2017" name="Curr. Biol.">
        <title>Genome architecture and evolution of a unichromosomal asexual nematode.</title>
        <authorList>
            <person name="Fradin H."/>
            <person name="Zegar C."/>
            <person name="Gutwein M."/>
            <person name="Lucas J."/>
            <person name="Kovtun M."/>
            <person name="Corcoran D."/>
            <person name="Baugh L.R."/>
            <person name="Kiontke K."/>
            <person name="Gunsalus K."/>
            <person name="Fitch D.H."/>
            <person name="Piano F."/>
        </authorList>
    </citation>
    <scope>NUCLEOTIDE SEQUENCE [LARGE SCALE GENOMIC DNA]</scope>
    <source>
        <strain evidence="8">PF1309</strain>
    </source>
</reference>
<evidence type="ECO:0000256" key="2">
    <source>
        <dbReference type="ARBA" id="ARBA00022670"/>
    </source>
</evidence>
<dbReference type="AlphaFoldDB" id="A0A2A2LIC4"/>
<keyword evidence="3" id="KW-0732">Signal</keyword>
<dbReference type="Gene3D" id="3.10.20.230">
    <property type="entry name" value="Doublecortin domain"/>
    <property type="match status" value="1"/>
</dbReference>
<name>A0A2A2LIC4_9BILA</name>
<dbReference type="SUPFAM" id="SSF53474">
    <property type="entry name" value="alpha/beta-Hydrolases"/>
    <property type="match status" value="1"/>
</dbReference>
<dbReference type="Pfam" id="PF05577">
    <property type="entry name" value="Peptidase_S28"/>
    <property type="match status" value="2"/>
</dbReference>
<dbReference type="InterPro" id="IPR029058">
    <property type="entry name" value="AB_hydrolase_fold"/>
</dbReference>
<feature type="compositionally biased region" description="Basic and acidic residues" evidence="6">
    <location>
        <begin position="697"/>
        <end position="708"/>
    </location>
</feature>
<keyword evidence="5" id="KW-0325">Glycoprotein</keyword>
<dbReference type="GO" id="GO:0006508">
    <property type="term" value="P:proteolysis"/>
    <property type="evidence" value="ECO:0007669"/>
    <property type="project" value="UniProtKB-KW"/>
</dbReference>
<keyword evidence="2" id="KW-0645">Protease</keyword>
<evidence type="ECO:0000256" key="4">
    <source>
        <dbReference type="ARBA" id="ARBA00022801"/>
    </source>
</evidence>
<dbReference type="PANTHER" id="PTHR11010:SF101">
    <property type="entry name" value="SERINE PROTEASE F56F10.1-RELATED"/>
    <property type="match status" value="1"/>
</dbReference>
<evidence type="ECO:0000256" key="3">
    <source>
        <dbReference type="ARBA" id="ARBA00022729"/>
    </source>
</evidence>
<dbReference type="Gene3D" id="3.40.50.1820">
    <property type="entry name" value="alpha/beta hydrolase"/>
    <property type="match status" value="2"/>
</dbReference>
<dbReference type="GO" id="GO:0070008">
    <property type="term" value="F:serine-type exopeptidase activity"/>
    <property type="evidence" value="ECO:0007669"/>
    <property type="project" value="InterPro"/>
</dbReference>
<comment type="similarity">
    <text evidence="1">Belongs to the peptidase S28 family.</text>
</comment>
<dbReference type="InterPro" id="IPR036572">
    <property type="entry name" value="Doublecortin_dom_sf"/>
</dbReference>
<dbReference type="OrthoDB" id="1735038at2759"/>
<dbReference type="InterPro" id="IPR008758">
    <property type="entry name" value="Peptidase_S28"/>
</dbReference>
<dbReference type="PANTHER" id="PTHR11010">
    <property type="entry name" value="PROTEASE S28 PRO-X CARBOXYPEPTIDASE-RELATED"/>
    <property type="match status" value="1"/>
</dbReference>
<feature type="region of interest" description="Disordered" evidence="6">
    <location>
        <begin position="686"/>
        <end position="717"/>
    </location>
</feature>
<feature type="domain" description="Doublecortin" evidence="7">
    <location>
        <begin position="487"/>
        <end position="569"/>
    </location>
</feature>
<evidence type="ECO:0000313" key="9">
    <source>
        <dbReference type="Proteomes" id="UP000218231"/>
    </source>
</evidence>
<dbReference type="EMBL" id="LIAE01006707">
    <property type="protein sequence ID" value="PAV86026.1"/>
    <property type="molecule type" value="Genomic_DNA"/>
</dbReference>
<proteinExistence type="inferred from homology"/>
<accession>A0A2A2LIC4</accession>
<comment type="caution">
    <text evidence="8">The sequence shown here is derived from an EMBL/GenBank/DDBJ whole genome shotgun (WGS) entry which is preliminary data.</text>
</comment>
<evidence type="ECO:0000256" key="5">
    <source>
        <dbReference type="ARBA" id="ARBA00023180"/>
    </source>
</evidence>
<gene>
    <name evidence="8" type="ORF">WR25_26512</name>
</gene>
<dbReference type="SUPFAM" id="SSF89837">
    <property type="entry name" value="Doublecortin (DC)"/>
    <property type="match status" value="1"/>
</dbReference>
<evidence type="ECO:0000259" key="7">
    <source>
        <dbReference type="PROSITE" id="PS50309"/>
    </source>
</evidence>
<dbReference type="InterPro" id="IPR003533">
    <property type="entry name" value="Doublecortin_dom"/>
</dbReference>
<feature type="region of interest" description="Disordered" evidence="6">
    <location>
        <begin position="847"/>
        <end position="878"/>
    </location>
</feature>
<dbReference type="GO" id="GO:0035556">
    <property type="term" value="P:intracellular signal transduction"/>
    <property type="evidence" value="ECO:0007669"/>
    <property type="project" value="InterPro"/>
</dbReference>
<dbReference type="SMART" id="SM00537">
    <property type="entry name" value="DCX"/>
    <property type="match status" value="1"/>
</dbReference>
<dbReference type="PROSITE" id="PS50309">
    <property type="entry name" value="DC"/>
    <property type="match status" value="1"/>
</dbReference>
<organism evidence="8 9">
    <name type="scientific">Diploscapter pachys</name>
    <dbReference type="NCBI Taxonomy" id="2018661"/>
    <lineage>
        <taxon>Eukaryota</taxon>
        <taxon>Metazoa</taxon>
        <taxon>Ecdysozoa</taxon>
        <taxon>Nematoda</taxon>
        <taxon>Chromadorea</taxon>
        <taxon>Rhabditida</taxon>
        <taxon>Rhabditina</taxon>
        <taxon>Rhabditomorpha</taxon>
        <taxon>Rhabditoidea</taxon>
        <taxon>Rhabditidae</taxon>
        <taxon>Diploscapter</taxon>
    </lineage>
</organism>
<feature type="compositionally biased region" description="Polar residues" evidence="6">
    <location>
        <begin position="850"/>
        <end position="862"/>
    </location>
</feature>
<keyword evidence="4" id="KW-0378">Hydrolase</keyword>
<sequence>MLILSHYLEQFSTQFNELADDPDYPELVIANFTQKLDHFDPYSTATWNQKYYYNPKFYRGHGIVFLMIGGEGPESKKWTTLETVQYLQWAKEYGAAVFDLEHRFFGDSFPIPNMSTDTLQLLTTEQALADLANFIIAMNQQYNFPNPRWVTFGGSYPGSLSAWFRAKYPHLTVGAVASSAPINLKLDYYGRFNLQPKFDKNTTKLDITNFFANLYNVFQGMTQYTYDGRDSLSMNTTTLRVMCNIMTDSKTTDPAQRVANMFFYYNNIFPMGNDPKVMYNNYWDIMNWFKSGDLKVLGEDGKAMRGWMWLCCNELGFLQTTDQGRNSFGSTVPLNYFIDMCTDMFGDNINMDYIYTRNIRAQNFYGGSNHYADFNNASNVVLPNGSLDPWHALGTYINVTARNVIPVLINGTAHCSDMYPSYAGEPSDLTRARAIIKSSVESFITSSFYDPYNHVSYVEINKRKRGDFYERRHSQKLENRTGKPPVKRLYVKRNGDEKNRKPKLFVWRVWQSPSLKNLLEDVGPYVGLDDGAVAIYDTRGNRITSEDDLIDNNTYYVTAPIPQTALDLQTDTVAIYTVVGIQMPHVNMTMATAVVIHIMTVTLHSQLRNIRTRGTRYMIQTRRRSDDKLQKQAKIKRNKKKSITPKKIREIFKGPNQDKVPEAEEIDEYKRYYRDAVAMRSTGYSRGVRRSRSTQDYYRDTSDYHNNDHLSSSDFHDVDAAEKDRRAIEKHRDVFLNGQGMECQCINFNRKQLEKGMHYTLELIARRFNVNPGKLCDMDGRKMSEVSDLMSRGSYILVPVGQSFRDTWYFLPDNAIDTSSSQSKIDERSAQRDRLIQRKEKKLIKGRNGLTYTASGNRPSAQKRSRSEDYRRTPSNYRYNTISGYSNKSYY</sequence>
<evidence type="ECO:0000313" key="8">
    <source>
        <dbReference type="EMBL" id="PAV86026.1"/>
    </source>
</evidence>
<keyword evidence="9" id="KW-1185">Reference proteome</keyword>